<dbReference type="PANTHER" id="PTHR22916">
    <property type="entry name" value="GLYCOSYLTRANSFERASE"/>
    <property type="match status" value="1"/>
</dbReference>
<name>A0A1Y6MHP7_9GAMM</name>
<reference evidence="3" key="1">
    <citation type="submission" date="2017-06" db="EMBL/GenBank/DDBJ databases">
        <authorList>
            <person name="Rodrigo-Torres L."/>
            <person name="Arahal R.D."/>
            <person name="Lucena T."/>
        </authorList>
    </citation>
    <scope>NUCLEOTIDE SEQUENCE [LARGE SCALE GENOMIC DNA]</scope>
    <source>
        <strain evidence="3">CECT 9192</strain>
    </source>
</reference>
<dbReference type="AlphaFoldDB" id="A0A1Y6MHP7"/>
<dbReference type="Proteomes" id="UP000195719">
    <property type="component" value="Unassembled WGS sequence"/>
</dbReference>
<protein>
    <submittedName>
        <fullName evidence="2">UDP-Glc:alpha-D-GlcNAc-diphosphoundecaprenol beta-1,3-glucosyltransferase WfgD</fullName>
        <ecNumber evidence="2">2.4.1.305</ecNumber>
    </submittedName>
</protein>
<dbReference type="PANTHER" id="PTHR22916:SF3">
    <property type="entry name" value="UDP-GLCNAC:BETAGAL BETA-1,3-N-ACETYLGLUCOSAMINYLTRANSFERASE-LIKE PROTEIN 1"/>
    <property type="match status" value="1"/>
</dbReference>
<organism evidence="2 3">
    <name type="scientific">Photobacterium andalusiense</name>
    <dbReference type="NCBI Taxonomy" id="2204296"/>
    <lineage>
        <taxon>Bacteria</taxon>
        <taxon>Pseudomonadati</taxon>
        <taxon>Pseudomonadota</taxon>
        <taxon>Gammaproteobacteria</taxon>
        <taxon>Vibrionales</taxon>
        <taxon>Vibrionaceae</taxon>
        <taxon>Photobacterium</taxon>
    </lineage>
</organism>
<keyword evidence="2" id="KW-0808">Transferase</keyword>
<gene>
    <name evidence="2" type="primary">wfgD</name>
    <name evidence="2" type="ORF">PAND9192_02300</name>
</gene>
<accession>A0A1Y6MHP7</accession>
<dbReference type="InterPro" id="IPR001173">
    <property type="entry name" value="Glyco_trans_2-like"/>
</dbReference>
<dbReference type="SUPFAM" id="SSF53448">
    <property type="entry name" value="Nucleotide-diphospho-sugar transferases"/>
    <property type="match status" value="1"/>
</dbReference>
<dbReference type="EMBL" id="FYAJ01000004">
    <property type="protein sequence ID" value="SMY35972.1"/>
    <property type="molecule type" value="Genomic_DNA"/>
</dbReference>
<sequence>MSKNLVSIIMPAYNCESTIRESIKSVLNQTYSNFELVITNDNSTDNTKYIIEEFSKKDKRIKVYLNGYLPGAANARNNSIKKATGSIISFLDSDDVWLENKLQKQISVMISDDKNVVHSSYNRMNDKGNILSTVISKDKVTYNDMLKNNYIGNLTGMYNCLHLGKFYQKNIGHEDYDMWLRILSKTDSVGINDVLACYRVSKLSLSSNKIQAAKWHFNILRERVSLIKSVYYLSNYIISSFVFRIFERK</sequence>
<dbReference type="InterPro" id="IPR029044">
    <property type="entry name" value="Nucleotide-diphossugar_trans"/>
</dbReference>
<evidence type="ECO:0000313" key="3">
    <source>
        <dbReference type="Proteomes" id="UP000195719"/>
    </source>
</evidence>
<dbReference type="RefSeq" id="WP_087853919.1">
    <property type="nucleotide sequence ID" value="NZ_FYAJ01000004.1"/>
</dbReference>
<dbReference type="EC" id="2.4.1.305" evidence="2"/>
<feature type="domain" description="Glycosyltransferase 2-like" evidence="1">
    <location>
        <begin position="7"/>
        <end position="134"/>
    </location>
</feature>
<dbReference type="GO" id="GO:0016758">
    <property type="term" value="F:hexosyltransferase activity"/>
    <property type="evidence" value="ECO:0007669"/>
    <property type="project" value="UniProtKB-ARBA"/>
</dbReference>
<dbReference type="CDD" id="cd00761">
    <property type="entry name" value="Glyco_tranf_GTA_type"/>
    <property type="match status" value="1"/>
</dbReference>
<keyword evidence="2" id="KW-0328">Glycosyltransferase</keyword>
<proteinExistence type="predicted"/>
<dbReference type="Pfam" id="PF00535">
    <property type="entry name" value="Glycos_transf_2"/>
    <property type="match status" value="1"/>
</dbReference>
<evidence type="ECO:0000313" key="2">
    <source>
        <dbReference type="EMBL" id="SMY35972.1"/>
    </source>
</evidence>
<dbReference type="Gene3D" id="3.90.550.10">
    <property type="entry name" value="Spore Coat Polysaccharide Biosynthesis Protein SpsA, Chain A"/>
    <property type="match status" value="1"/>
</dbReference>
<keyword evidence="3" id="KW-1185">Reference proteome</keyword>
<evidence type="ECO:0000259" key="1">
    <source>
        <dbReference type="Pfam" id="PF00535"/>
    </source>
</evidence>